<comment type="caution">
    <text evidence="2">The sequence shown here is derived from an EMBL/GenBank/DDBJ whole genome shotgun (WGS) entry which is preliminary data.</text>
</comment>
<evidence type="ECO:0000313" key="2">
    <source>
        <dbReference type="EMBL" id="KAL0133500.1"/>
    </source>
</evidence>
<name>A0AAW2H1Q2_9HYME</name>
<dbReference type="AlphaFoldDB" id="A0AAW2H1Q2"/>
<keyword evidence="3" id="KW-1185">Reference proteome</keyword>
<accession>A0AAW2H1Q2</accession>
<protein>
    <submittedName>
        <fullName evidence="2">Uncharacterized protein</fullName>
    </submittedName>
</protein>
<dbReference type="Proteomes" id="UP001430953">
    <property type="component" value="Unassembled WGS sequence"/>
</dbReference>
<evidence type="ECO:0000256" key="1">
    <source>
        <dbReference type="SAM" id="MobiDB-lite"/>
    </source>
</evidence>
<gene>
    <name evidence="2" type="ORF">PUN28_000912</name>
</gene>
<evidence type="ECO:0000313" key="3">
    <source>
        <dbReference type="Proteomes" id="UP001430953"/>
    </source>
</evidence>
<organism evidence="2 3">
    <name type="scientific">Cardiocondyla obscurior</name>
    <dbReference type="NCBI Taxonomy" id="286306"/>
    <lineage>
        <taxon>Eukaryota</taxon>
        <taxon>Metazoa</taxon>
        <taxon>Ecdysozoa</taxon>
        <taxon>Arthropoda</taxon>
        <taxon>Hexapoda</taxon>
        <taxon>Insecta</taxon>
        <taxon>Pterygota</taxon>
        <taxon>Neoptera</taxon>
        <taxon>Endopterygota</taxon>
        <taxon>Hymenoptera</taxon>
        <taxon>Apocrita</taxon>
        <taxon>Aculeata</taxon>
        <taxon>Formicoidea</taxon>
        <taxon>Formicidae</taxon>
        <taxon>Myrmicinae</taxon>
        <taxon>Cardiocondyla</taxon>
    </lineage>
</organism>
<reference evidence="2 3" key="1">
    <citation type="submission" date="2023-03" db="EMBL/GenBank/DDBJ databases">
        <title>High recombination rates correlate with genetic variation in Cardiocondyla obscurior ants.</title>
        <authorList>
            <person name="Errbii M."/>
        </authorList>
    </citation>
    <scope>NUCLEOTIDE SEQUENCE [LARGE SCALE GENOMIC DNA]</scope>
    <source>
        <strain evidence="2">Alpha-2009</strain>
        <tissue evidence="2">Whole body</tissue>
    </source>
</reference>
<proteinExistence type="predicted"/>
<sequence>MVVGILFSSKGFTVFGKVDVSSRDAAVVGNRTLVASVAFSPRIPSRCETVIRRGTANSVTLLADVSSIALSEVTRLFLVVAINGLSGASAFRTRRKSPSVRKQPAKSSEVGSVSTATPRTRRSSSSKRDVFKIAIKKTHCRHYFVRHKKIQAIFLRHILNYKSTSMLYIQYLQINIYIKQKNFNIKYNISYLNVLIILETRSVTRRHFKPFRRAGSPKSRLLRSRFYHHRPPRKKNNVNHASLSSFDWVLIMRL</sequence>
<dbReference type="EMBL" id="JADYXP020000001">
    <property type="protein sequence ID" value="KAL0133500.1"/>
    <property type="molecule type" value="Genomic_DNA"/>
</dbReference>
<feature type="region of interest" description="Disordered" evidence="1">
    <location>
        <begin position="93"/>
        <end position="125"/>
    </location>
</feature>